<dbReference type="SUPFAM" id="SSF56112">
    <property type="entry name" value="Protein kinase-like (PK-like)"/>
    <property type="match status" value="1"/>
</dbReference>
<feature type="domain" description="Protein kinase" evidence="8">
    <location>
        <begin position="15"/>
        <end position="263"/>
    </location>
</feature>
<dbReference type="EMBL" id="CP032698">
    <property type="protein sequence ID" value="AYG82020.1"/>
    <property type="molecule type" value="Genomic_DNA"/>
</dbReference>
<feature type="transmembrane region" description="Helical" evidence="7">
    <location>
        <begin position="469"/>
        <end position="488"/>
    </location>
</feature>
<dbReference type="GO" id="GO:0004674">
    <property type="term" value="F:protein serine/threonine kinase activity"/>
    <property type="evidence" value="ECO:0007669"/>
    <property type="project" value="UniProtKB-EC"/>
</dbReference>
<dbReference type="Gene3D" id="3.30.200.20">
    <property type="entry name" value="Phosphorylase Kinase, domain 1"/>
    <property type="match status" value="1"/>
</dbReference>
<evidence type="ECO:0000256" key="5">
    <source>
        <dbReference type="PROSITE-ProRule" id="PRU10141"/>
    </source>
</evidence>
<dbReference type="KEGG" id="shun:DWB77_04188"/>
<dbReference type="InterPro" id="IPR008271">
    <property type="entry name" value="Ser/Thr_kinase_AS"/>
</dbReference>
<dbReference type="OrthoDB" id="9762169at2"/>
<reference evidence="9 10" key="1">
    <citation type="submission" date="2018-10" db="EMBL/GenBank/DDBJ databases">
        <title>Relationship between Morphology and Antimicrobial Activity in Streptomyces.</title>
        <authorList>
            <person name="Kang H.J."/>
            <person name="Kim S.B."/>
        </authorList>
    </citation>
    <scope>NUCLEOTIDE SEQUENCE [LARGE SCALE GENOMIC DNA]</scope>
    <source>
        <strain evidence="9 10">BH38</strain>
    </source>
</reference>
<evidence type="ECO:0000313" key="10">
    <source>
        <dbReference type="Proteomes" id="UP000271554"/>
    </source>
</evidence>
<evidence type="ECO:0000256" key="1">
    <source>
        <dbReference type="ARBA" id="ARBA00022679"/>
    </source>
</evidence>
<dbReference type="RefSeq" id="WP_120722673.1">
    <property type="nucleotide sequence ID" value="NZ_CP032698.1"/>
</dbReference>
<keyword evidence="7" id="KW-0472">Membrane</keyword>
<protein>
    <submittedName>
        <fullName evidence="9">Serine/threonine-protein kinase AfsK</fullName>
        <ecNumber evidence="9">2.7.11.1</ecNumber>
    </submittedName>
</protein>
<keyword evidence="2 5" id="KW-0547">Nucleotide-binding</keyword>
<feature type="transmembrane region" description="Helical" evidence="7">
    <location>
        <begin position="412"/>
        <end position="431"/>
    </location>
</feature>
<keyword evidence="10" id="KW-1185">Reference proteome</keyword>
<keyword evidence="7" id="KW-0812">Transmembrane</keyword>
<keyword evidence="3 9" id="KW-0418">Kinase</keyword>
<dbReference type="PANTHER" id="PTHR43289:SF34">
    <property type="entry name" value="SERINE_THREONINE-PROTEIN KINASE YBDM-RELATED"/>
    <property type="match status" value="1"/>
</dbReference>
<feature type="compositionally biased region" description="Low complexity" evidence="6">
    <location>
        <begin position="316"/>
        <end position="325"/>
    </location>
</feature>
<dbReference type="InterPro" id="IPR011009">
    <property type="entry name" value="Kinase-like_dom_sf"/>
</dbReference>
<organism evidence="9 10">
    <name type="scientific">Streptomyces hundungensis</name>
    <dbReference type="NCBI Taxonomy" id="1077946"/>
    <lineage>
        <taxon>Bacteria</taxon>
        <taxon>Bacillati</taxon>
        <taxon>Actinomycetota</taxon>
        <taxon>Actinomycetes</taxon>
        <taxon>Kitasatosporales</taxon>
        <taxon>Streptomycetaceae</taxon>
        <taxon>Streptomyces</taxon>
    </lineage>
</organism>
<feature type="transmembrane region" description="Helical" evidence="7">
    <location>
        <begin position="517"/>
        <end position="537"/>
    </location>
</feature>
<dbReference type="InterPro" id="IPR000719">
    <property type="entry name" value="Prot_kinase_dom"/>
</dbReference>
<dbReference type="Pfam" id="PF00069">
    <property type="entry name" value="Pkinase"/>
    <property type="match status" value="1"/>
</dbReference>
<dbReference type="PROSITE" id="PS00108">
    <property type="entry name" value="PROTEIN_KINASE_ST"/>
    <property type="match status" value="1"/>
</dbReference>
<feature type="compositionally biased region" description="Pro residues" evidence="6">
    <location>
        <begin position="344"/>
        <end position="356"/>
    </location>
</feature>
<dbReference type="PROSITE" id="PS00107">
    <property type="entry name" value="PROTEIN_KINASE_ATP"/>
    <property type="match status" value="1"/>
</dbReference>
<gene>
    <name evidence="9" type="primary">afsK_7</name>
    <name evidence="9" type="ORF">DWB77_04188</name>
</gene>
<evidence type="ECO:0000313" key="9">
    <source>
        <dbReference type="EMBL" id="AYG82020.1"/>
    </source>
</evidence>
<evidence type="ECO:0000259" key="8">
    <source>
        <dbReference type="PROSITE" id="PS50011"/>
    </source>
</evidence>
<keyword evidence="1 9" id="KW-0808">Transferase</keyword>
<feature type="region of interest" description="Disordered" evidence="6">
    <location>
        <begin position="287"/>
        <end position="384"/>
    </location>
</feature>
<dbReference type="Gene3D" id="1.10.510.10">
    <property type="entry name" value="Transferase(Phosphotransferase) domain 1"/>
    <property type="match status" value="1"/>
</dbReference>
<dbReference type="PROSITE" id="PS50011">
    <property type="entry name" value="PROTEIN_KINASE_DOM"/>
    <property type="match status" value="1"/>
</dbReference>
<evidence type="ECO:0000256" key="6">
    <source>
        <dbReference type="SAM" id="MobiDB-lite"/>
    </source>
</evidence>
<accession>A0A387HMH0</accession>
<feature type="compositionally biased region" description="Low complexity" evidence="6">
    <location>
        <begin position="357"/>
        <end position="384"/>
    </location>
</feature>
<feature type="transmembrane region" description="Helical" evidence="7">
    <location>
        <begin position="437"/>
        <end position="457"/>
    </location>
</feature>
<dbReference type="Proteomes" id="UP000271554">
    <property type="component" value="Chromosome"/>
</dbReference>
<dbReference type="PANTHER" id="PTHR43289">
    <property type="entry name" value="MITOGEN-ACTIVATED PROTEIN KINASE KINASE KINASE 20-RELATED"/>
    <property type="match status" value="1"/>
</dbReference>
<dbReference type="EC" id="2.7.11.1" evidence="9"/>
<dbReference type="GO" id="GO:0005524">
    <property type="term" value="F:ATP binding"/>
    <property type="evidence" value="ECO:0007669"/>
    <property type="project" value="UniProtKB-UniRule"/>
</dbReference>
<evidence type="ECO:0000256" key="3">
    <source>
        <dbReference type="ARBA" id="ARBA00022777"/>
    </source>
</evidence>
<sequence length="549" mass="58287">MEALDERDPRTVGGYRVLGRLGEGGMGRVYLARTPGGRAVALKLIHSDMAALPGFRDRFRREVDVVRRVSGAGTVPVVDAGVDERQPWYASDYLPGPSLQDAVDEFGPLPEQALWRFAADLAQTLEHVHGKSLVHRDLKPSNVLLSTSGPRLIDFGIVHAALDTGLTMSGARIGTPAYMSPEQAYGERVTAASDIYSYGLTLVFAATGITPRRGTRPAELPGVSEQLALLISHCLDQDPERRPSAAQLHVQARALDTTSDTWLPAAVASAIARTSEQLLNLEARDDLEAGGGRGRAGVETEPDPGAESPRGGSGAPFGRPGAPFGATDGFFGAATQGPGTGRPSAPPPPPRTPPPYSSGAGAGSESRSGPGPTPSSPYSHPYSYSSSPASGSPMADARDHSWVYGGLIGQPLFGLLWLLPLGIGSYLVVFAEPSFMGWLRVVVVPGLLALCGWLTAVRGRMPVGQWCRLNQVFWLVLAFFEVQGWWGISTYDAMGVAARHHGVVTGYQNLVDSLNGVFSFFLALGSLAMIYVVPAVFARRARGVREGVR</sequence>
<feature type="binding site" evidence="5">
    <location>
        <position position="43"/>
    </location>
    <ligand>
        <name>ATP</name>
        <dbReference type="ChEBI" id="CHEBI:30616"/>
    </ligand>
</feature>
<dbReference type="CDD" id="cd14014">
    <property type="entry name" value="STKc_PknB_like"/>
    <property type="match status" value="1"/>
</dbReference>
<proteinExistence type="predicted"/>
<dbReference type="InterPro" id="IPR017441">
    <property type="entry name" value="Protein_kinase_ATP_BS"/>
</dbReference>
<name>A0A387HMH0_9ACTN</name>
<dbReference type="AlphaFoldDB" id="A0A387HMH0"/>
<evidence type="ECO:0000256" key="2">
    <source>
        <dbReference type="ARBA" id="ARBA00022741"/>
    </source>
</evidence>
<keyword evidence="4 5" id="KW-0067">ATP-binding</keyword>
<dbReference type="SMART" id="SM00220">
    <property type="entry name" value="S_TKc"/>
    <property type="match status" value="1"/>
</dbReference>
<evidence type="ECO:0000256" key="7">
    <source>
        <dbReference type="SAM" id="Phobius"/>
    </source>
</evidence>
<keyword evidence="7" id="KW-1133">Transmembrane helix</keyword>
<evidence type="ECO:0000256" key="4">
    <source>
        <dbReference type="ARBA" id="ARBA00022840"/>
    </source>
</evidence>